<accession>J9FYZ9</accession>
<name>J9FYZ9_9ZZZZ</name>
<proteinExistence type="predicted"/>
<dbReference type="AlphaFoldDB" id="J9FYZ9"/>
<comment type="caution">
    <text evidence="1">The sequence shown here is derived from an EMBL/GenBank/DDBJ whole genome shotgun (WGS) entry which is preliminary data.</text>
</comment>
<gene>
    <name evidence="1" type="ORF">EVA_17112</name>
</gene>
<organism evidence="1">
    <name type="scientific">gut metagenome</name>
    <dbReference type="NCBI Taxonomy" id="749906"/>
    <lineage>
        <taxon>unclassified sequences</taxon>
        <taxon>metagenomes</taxon>
        <taxon>organismal metagenomes</taxon>
    </lineage>
</organism>
<sequence length="75" mass="8375">MLSPSRRKTCCGNYTTRIGAPIITEVKAIVLSILPLIPGLSAPSSLLSVEFHYYQLFRLNAYVYLSKVQPMLKTT</sequence>
<reference evidence="1" key="1">
    <citation type="journal article" date="2012" name="PLoS ONE">
        <title>Gene sets for utilization of primary and secondary nutrition supplies in the distal gut of endangered iberian lynx.</title>
        <authorList>
            <person name="Alcaide M."/>
            <person name="Messina E."/>
            <person name="Richter M."/>
            <person name="Bargiela R."/>
            <person name="Peplies J."/>
            <person name="Huws S.A."/>
            <person name="Newbold C.J."/>
            <person name="Golyshin P.N."/>
            <person name="Simon M.A."/>
            <person name="Lopez G."/>
            <person name="Yakimov M.M."/>
            <person name="Ferrer M."/>
        </authorList>
    </citation>
    <scope>NUCLEOTIDE SEQUENCE</scope>
</reference>
<dbReference type="EMBL" id="AMCI01006178">
    <property type="protein sequence ID" value="EJW94777.1"/>
    <property type="molecule type" value="Genomic_DNA"/>
</dbReference>
<evidence type="ECO:0000313" key="1">
    <source>
        <dbReference type="EMBL" id="EJW94777.1"/>
    </source>
</evidence>
<protein>
    <submittedName>
        <fullName evidence="1">Uncharacterized protein</fullName>
    </submittedName>
</protein>